<proteinExistence type="predicted"/>
<protein>
    <submittedName>
        <fullName evidence="1">Uncharacterized protein</fullName>
    </submittedName>
</protein>
<reference evidence="2" key="1">
    <citation type="journal article" date="2019" name="Int. J. Syst. Evol. Microbiol.">
        <title>The Global Catalogue of Microorganisms (GCM) 10K type strain sequencing project: providing services to taxonomists for standard genome sequencing and annotation.</title>
        <authorList>
            <consortium name="The Broad Institute Genomics Platform"/>
            <consortium name="The Broad Institute Genome Sequencing Center for Infectious Disease"/>
            <person name="Wu L."/>
            <person name="Ma J."/>
        </authorList>
    </citation>
    <scope>NUCLEOTIDE SEQUENCE [LARGE SCALE GENOMIC DNA]</scope>
    <source>
        <strain evidence="2">JCM 17137</strain>
    </source>
</reference>
<comment type="caution">
    <text evidence="1">The sequence shown here is derived from an EMBL/GenBank/DDBJ whole genome shotgun (WGS) entry which is preliminary data.</text>
</comment>
<name>A0ABP7FIJ2_9ACTN</name>
<evidence type="ECO:0000313" key="1">
    <source>
        <dbReference type="EMBL" id="GAA3740013.1"/>
    </source>
</evidence>
<keyword evidence="2" id="KW-1185">Reference proteome</keyword>
<dbReference type="EMBL" id="BAABDD010000007">
    <property type="protein sequence ID" value="GAA3740013.1"/>
    <property type="molecule type" value="Genomic_DNA"/>
</dbReference>
<accession>A0ABP7FIJ2</accession>
<dbReference type="RefSeq" id="WP_344969948.1">
    <property type="nucleotide sequence ID" value="NZ_BAABDD010000007.1"/>
</dbReference>
<gene>
    <name evidence="1" type="ORF">GCM10022402_19750</name>
</gene>
<sequence>MSSATWPELSRDDDAIRALTDRFPIGSRVRCLETSVGGTIVRAAGGYLAGDPEPSAWWSDGDIEVVAVRWDDAGPDETAWIATDRLGLLPAPACPTWCRCSHQGPVLGHTHYLHVHRTYNGGASMEILTAWEQPFDGVAARPSIMVQRYAGSIVNVDLTSGQARAWAVLLADLGQQEMADGLTEAADQLDRDPLPGPALRGHADRLDRADVRKLVATGDHLGTAAWTLGELGDRLRDAETGAALSDIQVRIHRLRDDLAALLALAPVEGVQR</sequence>
<organism evidence="1 2">
    <name type="scientific">Salinactinospora qingdaonensis</name>
    <dbReference type="NCBI Taxonomy" id="702744"/>
    <lineage>
        <taxon>Bacteria</taxon>
        <taxon>Bacillati</taxon>
        <taxon>Actinomycetota</taxon>
        <taxon>Actinomycetes</taxon>
        <taxon>Streptosporangiales</taxon>
        <taxon>Nocardiopsidaceae</taxon>
        <taxon>Salinactinospora</taxon>
    </lineage>
</organism>
<evidence type="ECO:0000313" key="2">
    <source>
        <dbReference type="Proteomes" id="UP001500908"/>
    </source>
</evidence>
<dbReference type="Proteomes" id="UP001500908">
    <property type="component" value="Unassembled WGS sequence"/>
</dbReference>